<protein>
    <submittedName>
        <fullName evidence="8">Protein kinase</fullName>
    </submittedName>
</protein>
<evidence type="ECO:0000256" key="3">
    <source>
        <dbReference type="ARBA" id="ARBA00022777"/>
    </source>
</evidence>
<proteinExistence type="predicted"/>
<name>A0A2B8BBF1_9PROT</name>
<sequence length="575" mass="64180">MRISIGQWSDKGRKETNQDFHGALIPAAPLLGMKGIAVALADGISTSRVSHIASESVVKSFLTDYYCTPESWSVRMAAQRVLAATNSWLHAQNRRSEYRYDQDRGYACTLSALVLKSATAHLFHVGDSRIYRLAGRSLEQLTDDHRVVVSSEVSYLGRAMGVVPHVEIDCRELPVEPGDVFLLATDGVYEHIDAEFLISTIDRHPDDLDRAARFAVEEALRRGSTDNLTLQIIRIDAVPDADAGDLFHRLSDLPLPPLLEPRTEFEGYRILRELHASSRSHVYLAQDGAGGPGVGPAVALKVPAIDRRDDRAHLRRFLMEEWIARRLNSPHVLKPPPQSRPRRHLYVVTEYIEGQTLTQWMRDHPSPDLPAVRAIVEQIGKGLQAFHRLEMLHQDLRPDNVMIDGTGTVKIVDFGSVLVPGILETMPDADRGEILGTLQYTAPEYLLGEGGTPASDLYALGVMAYQMLTGRLPYGADAATATTRARQRKLVYRTALDDRRAVPAWIDGVLRKAVHPDPAKRYRELSEFLYDLRHPRKQAAGMRRRPLIERNPLAFWQGLSALLALAVLILLAGRV</sequence>
<dbReference type="PANTHER" id="PTHR43289">
    <property type="entry name" value="MITOGEN-ACTIVATED PROTEIN KINASE KINASE KINASE 20-RELATED"/>
    <property type="match status" value="1"/>
</dbReference>
<keyword evidence="2" id="KW-0547">Nucleotide-binding</keyword>
<reference evidence="9" key="1">
    <citation type="submission" date="2017-10" db="EMBL/GenBank/DDBJ databases">
        <authorList>
            <person name="Kravchenko I.K."/>
            <person name="Grouzdev D.S."/>
        </authorList>
    </citation>
    <scope>NUCLEOTIDE SEQUENCE [LARGE SCALE GENOMIC DNA]</scope>
    <source>
        <strain evidence="9">B2</strain>
    </source>
</reference>
<dbReference type="InterPro" id="IPR001932">
    <property type="entry name" value="PPM-type_phosphatase-like_dom"/>
</dbReference>
<keyword evidence="1" id="KW-0808">Transferase</keyword>
<evidence type="ECO:0000256" key="1">
    <source>
        <dbReference type="ARBA" id="ARBA00022679"/>
    </source>
</evidence>
<keyword evidence="5" id="KW-0472">Membrane</keyword>
<gene>
    <name evidence="8" type="ORF">CRT60_21465</name>
</gene>
<evidence type="ECO:0000256" key="5">
    <source>
        <dbReference type="SAM" id="Phobius"/>
    </source>
</evidence>
<feature type="domain" description="PPM-type phosphatase" evidence="7">
    <location>
        <begin position="4"/>
        <end position="235"/>
    </location>
</feature>
<dbReference type="Proteomes" id="UP000225379">
    <property type="component" value="Unassembled WGS sequence"/>
</dbReference>
<evidence type="ECO:0000256" key="2">
    <source>
        <dbReference type="ARBA" id="ARBA00022741"/>
    </source>
</evidence>
<feature type="transmembrane region" description="Helical" evidence="5">
    <location>
        <begin position="553"/>
        <end position="573"/>
    </location>
</feature>
<evidence type="ECO:0000259" key="7">
    <source>
        <dbReference type="PROSITE" id="PS51746"/>
    </source>
</evidence>
<dbReference type="AlphaFoldDB" id="A0A2B8BBF1"/>
<dbReference type="InterPro" id="IPR000719">
    <property type="entry name" value="Prot_kinase_dom"/>
</dbReference>
<dbReference type="SUPFAM" id="SSF56112">
    <property type="entry name" value="Protein kinase-like (PK-like)"/>
    <property type="match status" value="1"/>
</dbReference>
<organism evidence="8 9">
    <name type="scientific">Azospirillum palustre</name>
    <dbReference type="NCBI Taxonomy" id="2044885"/>
    <lineage>
        <taxon>Bacteria</taxon>
        <taxon>Pseudomonadati</taxon>
        <taxon>Pseudomonadota</taxon>
        <taxon>Alphaproteobacteria</taxon>
        <taxon>Rhodospirillales</taxon>
        <taxon>Azospirillaceae</taxon>
        <taxon>Azospirillum</taxon>
    </lineage>
</organism>
<evidence type="ECO:0000259" key="6">
    <source>
        <dbReference type="PROSITE" id="PS50011"/>
    </source>
</evidence>
<dbReference type="InterPro" id="IPR008266">
    <property type="entry name" value="Tyr_kinase_AS"/>
</dbReference>
<comment type="caution">
    <text evidence="8">The sequence shown here is derived from an EMBL/GenBank/DDBJ whole genome shotgun (WGS) entry which is preliminary data.</text>
</comment>
<dbReference type="EMBL" id="PDKW01000042">
    <property type="protein sequence ID" value="PGH56066.1"/>
    <property type="molecule type" value="Genomic_DNA"/>
</dbReference>
<dbReference type="Pfam" id="PF13672">
    <property type="entry name" value="PP2C_2"/>
    <property type="match status" value="1"/>
</dbReference>
<dbReference type="Gene3D" id="1.10.510.10">
    <property type="entry name" value="Transferase(Phosphotransferase) domain 1"/>
    <property type="match status" value="1"/>
</dbReference>
<keyword evidence="9" id="KW-1185">Reference proteome</keyword>
<dbReference type="OrthoDB" id="9801841at2"/>
<keyword evidence="5" id="KW-1133">Transmembrane helix</keyword>
<dbReference type="Pfam" id="PF00069">
    <property type="entry name" value="Pkinase"/>
    <property type="match status" value="1"/>
</dbReference>
<dbReference type="SMART" id="SM00331">
    <property type="entry name" value="PP2C_SIG"/>
    <property type="match status" value="1"/>
</dbReference>
<dbReference type="PROSITE" id="PS00109">
    <property type="entry name" value="PROTEIN_KINASE_TYR"/>
    <property type="match status" value="1"/>
</dbReference>
<dbReference type="PANTHER" id="PTHR43289:SF6">
    <property type="entry name" value="SERINE_THREONINE-PROTEIN KINASE NEKL-3"/>
    <property type="match status" value="1"/>
</dbReference>
<dbReference type="InterPro" id="IPR036457">
    <property type="entry name" value="PPM-type-like_dom_sf"/>
</dbReference>
<keyword evidence="5" id="KW-0812">Transmembrane</keyword>
<dbReference type="SMART" id="SM00332">
    <property type="entry name" value="PP2Cc"/>
    <property type="match status" value="1"/>
</dbReference>
<dbReference type="GO" id="GO:0005524">
    <property type="term" value="F:ATP binding"/>
    <property type="evidence" value="ECO:0007669"/>
    <property type="project" value="UniProtKB-KW"/>
</dbReference>
<evidence type="ECO:0000313" key="9">
    <source>
        <dbReference type="Proteomes" id="UP000225379"/>
    </source>
</evidence>
<dbReference type="SUPFAM" id="SSF81606">
    <property type="entry name" value="PP2C-like"/>
    <property type="match status" value="1"/>
</dbReference>
<dbReference type="Gene3D" id="3.60.40.10">
    <property type="entry name" value="PPM-type phosphatase domain"/>
    <property type="match status" value="1"/>
</dbReference>
<dbReference type="PROSITE" id="PS51746">
    <property type="entry name" value="PPM_2"/>
    <property type="match status" value="1"/>
</dbReference>
<dbReference type="InterPro" id="IPR011009">
    <property type="entry name" value="Kinase-like_dom_sf"/>
</dbReference>
<accession>A0A2B8BBF1</accession>
<dbReference type="CDD" id="cd14014">
    <property type="entry name" value="STKc_PknB_like"/>
    <property type="match status" value="1"/>
</dbReference>
<dbReference type="GO" id="GO:0004674">
    <property type="term" value="F:protein serine/threonine kinase activity"/>
    <property type="evidence" value="ECO:0007669"/>
    <property type="project" value="TreeGrafter"/>
</dbReference>
<keyword evidence="3 8" id="KW-0418">Kinase</keyword>
<feature type="domain" description="Protein kinase" evidence="6">
    <location>
        <begin position="268"/>
        <end position="537"/>
    </location>
</feature>
<evidence type="ECO:0000256" key="4">
    <source>
        <dbReference type="ARBA" id="ARBA00022840"/>
    </source>
</evidence>
<evidence type="ECO:0000313" key="8">
    <source>
        <dbReference type="EMBL" id="PGH56066.1"/>
    </source>
</evidence>
<dbReference type="CDD" id="cd00143">
    <property type="entry name" value="PP2Cc"/>
    <property type="match status" value="1"/>
</dbReference>
<dbReference type="Gene3D" id="3.30.200.20">
    <property type="entry name" value="Phosphorylase Kinase, domain 1"/>
    <property type="match status" value="1"/>
</dbReference>
<dbReference type="PROSITE" id="PS50011">
    <property type="entry name" value="PROTEIN_KINASE_DOM"/>
    <property type="match status" value="1"/>
</dbReference>
<keyword evidence="4" id="KW-0067">ATP-binding</keyword>